<accession>A0A2K5XVM5</accession>
<dbReference type="CTD" id="64577"/>
<evidence type="ECO:0000259" key="6">
    <source>
        <dbReference type="Pfam" id="PF00171"/>
    </source>
</evidence>
<dbReference type="AlphaFoldDB" id="A0A2K5XVM5"/>
<dbReference type="GO" id="GO:0042573">
    <property type="term" value="P:retinoic acid metabolic process"/>
    <property type="evidence" value="ECO:0007669"/>
    <property type="project" value="TreeGrafter"/>
</dbReference>
<reference evidence="7" key="1">
    <citation type="submission" date="2025-08" db="UniProtKB">
        <authorList>
            <consortium name="Ensembl"/>
        </authorList>
    </citation>
    <scope>IDENTIFICATION</scope>
</reference>
<sequence>MAGTKALLMLENFIDGKFLPCSSYIDSYDPSTGEVYCRVPNSGKDEIEAAVKAAREAFPGWSSRSPQERSRVLNQVADLLEQSLEEFAQAESKDQGKTLALARTMDIPRSVQNFRFFASSILHHTSECTQMDHLGCMHYTVRAPVGVGVPPGVVNIVFGTGPMVGEALVSHPEVPLISFTGSQPTAERITQLSAPHCKKLSLELGGKNPAIIFEDANLDECIPATVRSSFANQGEICLCTSRIFVQKSIYTEFLKRFVEATRKWKVGIPSDPLASMGALISKAHLEKVRSYVKRALAEGAQIWCGEGVDKLNLPARSQGGYFMLPTVITDIKDESCCMTEEIFGPVTCVVPFDSEEEVIERANNVKYGLAATVWSSNVGRVHRVAKKLQSGLVWTNCWLIRELNLPFGGMKSSGIGREGAKDSYDFFTEIKTITVKH</sequence>
<keyword evidence="3" id="KW-0520">NAD</keyword>
<dbReference type="CDD" id="cd07093">
    <property type="entry name" value="ALDH_F8_HMSADH"/>
    <property type="match status" value="1"/>
</dbReference>
<dbReference type="PROSITE" id="PS00070">
    <property type="entry name" value="ALDEHYDE_DEHYDR_CYS"/>
    <property type="match status" value="1"/>
</dbReference>
<name>A0A2K5XVM5_MANLE</name>
<dbReference type="InterPro" id="IPR016160">
    <property type="entry name" value="Ald_DH_CS_CYS"/>
</dbReference>
<dbReference type="FunFam" id="3.40.309.10:FF:000021">
    <property type="entry name" value="Aldehyde dehydrogenase family 8 member A1"/>
    <property type="match status" value="1"/>
</dbReference>
<dbReference type="SUPFAM" id="SSF53720">
    <property type="entry name" value="ALDH-like"/>
    <property type="match status" value="1"/>
</dbReference>
<feature type="active site" evidence="4">
    <location>
        <position position="203"/>
    </location>
</feature>
<organism evidence="7 8">
    <name type="scientific">Mandrillus leucophaeus</name>
    <name type="common">Drill</name>
    <name type="synonym">Papio leucophaeus</name>
    <dbReference type="NCBI Taxonomy" id="9568"/>
    <lineage>
        <taxon>Eukaryota</taxon>
        <taxon>Metazoa</taxon>
        <taxon>Chordata</taxon>
        <taxon>Craniata</taxon>
        <taxon>Vertebrata</taxon>
        <taxon>Euteleostomi</taxon>
        <taxon>Mammalia</taxon>
        <taxon>Eutheria</taxon>
        <taxon>Euarchontoglires</taxon>
        <taxon>Primates</taxon>
        <taxon>Haplorrhini</taxon>
        <taxon>Catarrhini</taxon>
        <taxon>Cercopithecidae</taxon>
        <taxon>Cercopithecinae</taxon>
        <taxon>Mandrillus</taxon>
    </lineage>
</organism>
<dbReference type="GO" id="GO:0001758">
    <property type="term" value="F:retinal dehydrogenase (NAD+) activity"/>
    <property type="evidence" value="ECO:0007669"/>
    <property type="project" value="TreeGrafter"/>
</dbReference>
<proteinExistence type="inferred from homology"/>
<evidence type="ECO:0000256" key="3">
    <source>
        <dbReference type="ARBA" id="ARBA00023027"/>
    </source>
</evidence>
<evidence type="ECO:0000256" key="1">
    <source>
        <dbReference type="ARBA" id="ARBA00009986"/>
    </source>
</evidence>
<keyword evidence="2 5" id="KW-0560">Oxidoreductase</keyword>
<gene>
    <name evidence="7" type="primary">ALDH8A1</name>
</gene>
<dbReference type="Gene3D" id="3.40.605.10">
    <property type="entry name" value="Aldehyde Dehydrogenase, Chain A, domain 1"/>
    <property type="match status" value="2"/>
</dbReference>
<dbReference type="Pfam" id="PF00171">
    <property type="entry name" value="Aldedh"/>
    <property type="match status" value="1"/>
</dbReference>
<protein>
    <submittedName>
        <fullName evidence="7">Aldehyde dehydrogenase 8 family member A1</fullName>
    </submittedName>
</protein>
<dbReference type="InterPro" id="IPR016163">
    <property type="entry name" value="Ald_DH_C"/>
</dbReference>
<comment type="similarity">
    <text evidence="1 5">Belongs to the aldehyde dehydrogenase family.</text>
</comment>
<dbReference type="GeneID" id="105547761"/>
<evidence type="ECO:0000256" key="2">
    <source>
        <dbReference type="ARBA" id="ARBA00023002"/>
    </source>
</evidence>
<dbReference type="InterPro" id="IPR029510">
    <property type="entry name" value="Ald_DH_CS_GLU"/>
</dbReference>
<evidence type="ECO:0000313" key="7">
    <source>
        <dbReference type="Ensembl" id="ENSMLEP00000007363.1"/>
    </source>
</evidence>
<evidence type="ECO:0000256" key="5">
    <source>
        <dbReference type="RuleBase" id="RU003345"/>
    </source>
</evidence>
<dbReference type="GeneTree" id="ENSGT00940000156799"/>
<evidence type="ECO:0000256" key="4">
    <source>
        <dbReference type="PROSITE-ProRule" id="PRU10007"/>
    </source>
</evidence>
<dbReference type="InterPro" id="IPR016162">
    <property type="entry name" value="Ald_DH_N"/>
</dbReference>
<dbReference type="InterPro" id="IPR016161">
    <property type="entry name" value="Ald_DH/histidinol_DH"/>
</dbReference>
<dbReference type="PANTHER" id="PTHR43720:SF2">
    <property type="entry name" value="2-AMINOMUCONIC SEMIALDEHYDE DEHYDROGENASE"/>
    <property type="match status" value="1"/>
</dbReference>
<dbReference type="Gene3D" id="3.40.309.10">
    <property type="entry name" value="Aldehyde Dehydrogenase, Chain A, domain 2"/>
    <property type="match status" value="1"/>
</dbReference>
<dbReference type="RefSeq" id="XP_011846846.1">
    <property type="nucleotide sequence ID" value="XM_011991456.1"/>
</dbReference>
<dbReference type="Proteomes" id="UP000233140">
    <property type="component" value="Unassembled WGS sequence"/>
</dbReference>
<evidence type="ECO:0000313" key="8">
    <source>
        <dbReference type="Proteomes" id="UP000233140"/>
    </source>
</evidence>
<dbReference type="InterPro" id="IPR015590">
    <property type="entry name" value="Aldehyde_DH_dom"/>
</dbReference>
<dbReference type="PANTHER" id="PTHR43720">
    <property type="entry name" value="2-AMINOMUCONIC SEMIALDEHYDE DEHYDROGENASE"/>
    <property type="match status" value="1"/>
</dbReference>
<reference evidence="7" key="2">
    <citation type="submission" date="2025-09" db="UniProtKB">
        <authorList>
            <consortium name="Ensembl"/>
        </authorList>
    </citation>
    <scope>IDENTIFICATION</scope>
</reference>
<dbReference type="Ensembl" id="ENSMLET00000030671.1">
    <property type="protein sequence ID" value="ENSMLEP00000007363.1"/>
    <property type="gene ID" value="ENSMLEG00000027705.1"/>
</dbReference>
<feature type="domain" description="Aldehyde dehydrogenase" evidence="6">
    <location>
        <begin position="147"/>
        <end position="433"/>
    </location>
</feature>
<keyword evidence="8" id="KW-1185">Reference proteome</keyword>
<dbReference type="PROSITE" id="PS00687">
    <property type="entry name" value="ALDEHYDE_DEHYDR_GLU"/>
    <property type="match status" value="1"/>
</dbReference>